<comment type="caution">
    <text evidence="6">The sequence shown here is derived from an EMBL/GenBank/DDBJ whole genome shotgun (WGS) entry which is preliminary data.</text>
</comment>
<gene>
    <name evidence="6" type="ORF">RHSIM_Rhsim08G0101700</name>
</gene>
<comment type="domain">
    <text evidence="4">The nitrogen atoms of the two glycine residues in the GGXR motif define the oxyanion hole, and stabilize the oxyanion that forms during the nucleophilic attack by the catalytic serine during substrate cleavage.</text>
</comment>
<protein>
    <recommendedName>
        <fullName evidence="4">Patatin</fullName>
        <ecNumber evidence="4">3.1.1.-</ecNumber>
    </recommendedName>
</protein>
<evidence type="ECO:0000256" key="2">
    <source>
        <dbReference type="ARBA" id="ARBA00023098"/>
    </source>
</evidence>
<feature type="active site" description="Proton acceptor" evidence="3">
    <location>
        <position position="190"/>
    </location>
</feature>
<dbReference type="PROSITE" id="PS51635">
    <property type="entry name" value="PNPLA"/>
    <property type="match status" value="1"/>
</dbReference>
<keyword evidence="2 3" id="KW-0443">Lipid metabolism</keyword>
<evidence type="ECO:0000256" key="4">
    <source>
        <dbReference type="RuleBase" id="RU361262"/>
    </source>
</evidence>
<evidence type="ECO:0000313" key="7">
    <source>
        <dbReference type="Proteomes" id="UP000626092"/>
    </source>
</evidence>
<sequence length="383" mass="41811">MGEPLGQIRPPTCGNLVTILSIDGGGIRGIIPGVVLSYLESQLQELDGADARLADYFDVVSGTSTGGLIAAMVTAPNKDNRPGPFARIIDIFKVLTGPKYNGKYLHRLIKGILGDTKLHQSLTSLVIPTFDIRNLEPTIFSTFQVTSNPVIDAPLADICISTSAAPTFLPAHYFTNTDQNGNLKEFNLIDGGVAANDPALVALAEVNKEMFKENPDFYPMKPLDYGRFLVISIGTGTRKNDHKYNARRAAKWGLFGWLYDMGTAPLISAFSDASSDMVDYHLSVVFQVLRCQENYLRIQDDTLTGTLSSVDVSTTKNLDNLVEVGEKLLKKPVSRVNINTGRNEPIPNGGTNEEALKKFAKMLSDERKSRGTKFTQMQGNGSM</sequence>
<dbReference type="EMBL" id="WJXA01000008">
    <property type="protein sequence ID" value="KAF7134966.1"/>
    <property type="molecule type" value="Genomic_DNA"/>
</dbReference>
<dbReference type="EC" id="3.1.1.-" evidence="4"/>
<dbReference type="InterPro" id="IPR002641">
    <property type="entry name" value="PNPLA_dom"/>
</dbReference>
<evidence type="ECO:0000313" key="6">
    <source>
        <dbReference type="EMBL" id="KAF7134966.1"/>
    </source>
</evidence>
<reference evidence="6" key="1">
    <citation type="submission" date="2019-11" db="EMBL/GenBank/DDBJ databases">
        <authorList>
            <person name="Liu Y."/>
            <person name="Hou J."/>
            <person name="Li T.-Q."/>
            <person name="Guan C.-H."/>
            <person name="Wu X."/>
            <person name="Wu H.-Z."/>
            <person name="Ling F."/>
            <person name="Zhang R."/>
            <person name="Shi X.-G."/>
            <person name="Ren J.-P."/>
            <person name="Chen E.-F."/>
            <person name="Sun J.-M."/>
        </authorList>
    </citation>
    <scope>NUCLEOTIDE SEQUENCE</scope>
    <source>
        <strain evidence="6">Adult_tree_wgs_1</strain>
        <tissue evidence="6">Leaves</tissue>
    </source>
</reference>
<dbReference type="PANTHER" id="PTHR32176:SF118">
    <property type="entry name" value="PATATIN"/>
    <property type="match status" value="1"/>
</dbReference>
<comment type="function">
    <text evidence="4">Lipolytic acyl hydrolase (LAH).</text>
</comment>
<organism evidence="6 7">
    <name type="scientific">Rhododendron simsii</name>
    <name type="common">Sims's rhododendron</name>
    <dbReference type="NCBI Taxonomy" id="118357"/>
    <lineage>
        <taxon>Eukaryota</taxon>
        <taxon>Viridiplantae</taxon>
        <taxon>Streptophyta</taxon>
        <taxon>Embryophyta</taxon>
        <taxon>Tracheophyta</taxon>
        <taxon>Spermatophyta</taxon>
        <taxon>Magnoliopsida</taxon>
        <taxon>eudicotyledons</taxon>
        <taxon>Gunneridae</taxon>
        <taxon>Pentapetalae</taxon>
        <taxon>asterids</taxon>
        <taxon>Ericales</taxon>
        <taxon>Ericaceae</taxon>
        <taxon>Ericoideae</taxon>
        <taxon>Rhodoreae</taxon>
        <taxon>Rhododendron</taxon>
    </lineage>
</organism>
<dbReference type="OrthoDB" id="1658288at2759"/>
<dbReference type="Gene3D" id="3.40.1090.10">
    <property type="entry name" value="Cytosolic phospholipase A2 catalytic domain"/>
    <property type="match status" value="1"/>
</dbReference>
<dbReference type="PANTHER" id="PTHR32176">
    <property type="entry name" value="XYLOSE ISOMERASE"/>
    <property type="match status" value="1"/>
</dbReference>
<keyword evidence="7" id="KW-1185">Reference proteome</keyword>
<dbReference type="AlphaFoldDB" id="A0A834LGJ7"/>
<accession>A0A834LGJ7</accession>
<name>A0A834LGJ7_RHOSS</name>
<feature type="short sequence motif" description="GXGXXG" evidence="3">
    <location>
        <begin position="24"/>
        <end position="29"/>
    </location>
</feature>
<dbReference type="SUPFAM" id="SSF52151">
    <property type="entry name" value="FabD/lysophospholipase-like"/>
    <property type="match status" value="1"/>
</dbReference>
<dbReference type="GO" id="GO:0016042">
    <property type="term" value="P:lipid catabolic process"/>
    <property type="evidence" value="ECO:0007669"/>
    <property type="project" value="UniProtKB-UniRule"/>
</dbReference>
<feature type="active site" description="Nucleophile" evidence="3">
    <location>
        <position position="64"/>
    </location>
</feature>
<evidence type="ECO:0000256" key="3">
    <source>
        <dbReference type="PROSITE-ProRule" id="PRU01161"/>
    </source>
</evidence>
<dbReference type="GO" id="GO:0004620">
    <property type="term" value="F:phospholipase activity"/>
    <property type="evidence" value="ECO:0007669"/>
    <property type="project" value="TreeGrafter"/>
</dbReference>
<dbReference type="GO" id="GO:0047372">
    <property type="term" value="F:monoacylglycerol lipase activity"/>
    <property type="evidence" value="ECO:0007669"/>
    <property type="project" value="TreeGrafter"/>
</dbReference>
<evidence type="ECO:0000256" key="1">
    <source>
        <dbReference type="ARBA" id="ARBA00010240"/>
    </source>
</evidence>
<dbReference type="InterPro" id="IPR016035">
    <property type="entry name" value="Acyl_Trfase/lysoPLipase"/>
</dbReference>
<feature type="short sequence motif" description="GXSXG" evidence="3">
    <location>
        <begin position="62"/>
        <end position="66"/>
    </location>
</feature>
<evidence type="ECO:0000259" key="5">
    <source>
        <dbReference type="PROSITE" id="PS51635"/>
    </source>
</evidence>
<feature type="short sequence motif" description="DGA/G" evidence="3">
    <location>
        <begin position="190"/>
        <end position="192"/>
    </location>
</feature>
<proteinExistence type="inferred from homology"/>
<dbReference type="Proteomes" id="UP000626092">
    <property type="component" value="Unassembled WGS sequence"/>
</dbReference>
<feature type="domain" description="PNPLA" evidence="5">
    <location>
        <begin position="20"/>
        <end position="203"/>
    </location>
</feature>
<comment type="similarity">
    <text evidence="1 4">Belongs to the patatin family.</text>
</comment>
<dbReference type="Pfam" id="PF01734">
    <property type="entry name" value="Patatin"/>
    <property type="match status" value="1"/>
</dbReference>
<keyword evidence="3 4" id="KW-0442">Lipid degradation</keyword>
<keyword evidence="3 4" id="KW-0378">Hydrolase</keyword>